<dbReference type="SUPFAM" id="SSF109854">
    <property type="entry name" value="DinB/YfiT-like putative metalloenzymes"/>
    <property type="match status" value="1"/>
</dbReference>
<reference evidence="2 3" key="1">
    <citation type="submission" date="2018-06" db="EMBL/GenBank/DDBJ databases">
        <title>Genomic Encyclopedia of Type Strains, Phase IV (KMG-IV): sequencing the most valuable type-strain genomes for metagenomic binning, comparative biology and taxonomic classification.</title>
        <authorList>
            <person name="Goeker M."/>
        </authorList>
    </citation>
    <scope>NUCLEOTIDE SEQUENCE [LARGE SCALE GENOMIC DNA]</scope>
    <source>
        <strain evidence="2 3">DSM 18048</strain>
    </source>
</reference>
<evidence type="ECO:0000313" key="2">
    <source>
        <dbReference type="EMBL" id="PYE51904.1"/>
    </source>
</evidence>
<evidence type="ECO:0000313" key="3">
    <source>
        <dbReference type="Proteomes" id="UP000248326"/>
    </source>
</evidence>
<organism evidence="2 3">
    <name type="scientific">Deinococcus yavapaiensis KR-236</name>
    <dbReference type="NCBI Taxonomy" id="694435"/>
    <lineage>
        <taxon>Bacteria</taxon>
        <taxon>Thermotogati</taxon>
        <taxon>Deinococcota</taxon>
        <taxon>Deinococci</taxon>
        <taxon>Deinococcales</taxon>
        <taxon>Deinococcaceae</taxon>
        <taxon>Deinococcus</taxon>
    </lineage>
</organism>
<evidence type="ECO:0000259" key="1">
    <source>
        <dbReference type="Pfam" id="PF12867"/>
    </source>
</evidence>
<gene>
    <name evidence="2" type="ORF">DES52_114105</name>
</gene>
<sequence>MSAMIIPRRPTTDEYHSFYETYVRLVDAETFEEDLRDGAKRVAHLLGSVPEEDAGRAPASGKWSLKQVVAHLSDTERVFSFRMLWIARGGTEPLPGFDQDVWAANRDVTGTTFRALLDEFEGVRATTLSLVRSLRSEDFDRRGVVSGHGATVLALAFMIVGHAKHHERALHARVAHEAR</sequence>
<accession>A0A318S670</accession>
<dbReference type="Pfam" id="PF12867">
    <property type="entry name" value="DinB_2"/>
    <property type="match status" value="1"/>
</dbReference>
<dbReference type="InterPro" id="IPR034660">
    <property type="entry name" value="DinB/YfiT-like"/>
</dbReference>
<dbReference type="OrthoDB" id="9793216at2"/>
<protein>
    <submittedName>
        <fullName evidence="2">DinB family protein</fullName>
    </submittedName>
</protein>
<dbReference type="AlphaFoldDB" id="A0A318S670"/>
<proteinExistence type="predicted"/>
<feature type="domain" description="DinB-like" evidence="1">
    <location>
        <begin position="37"/>
        <end position="166"/>
    </location>
</feature>
<name>A0A318S670_9DEIO</name>
<dbReference type="Proteomes" id="UP000248326">
    <property type="component" value="Unassembled WGS sequence"/>
</dbReference>
<dbReference type="InterPro" id="IPR024775">
    <property type="entry name" value="DinB-like"/>
</dbReference>
<dbReference type="EMBL" id="QJSX01000014">
    <property type="protein sequence ID" value="PYE51904.1"/>
    <property type="molecule type" value="Genomic_DNA"/>
</dbReference>
<comment type="caution">
    <text evidence="2">The sequence shown here is derived from an EMBL/GenBank/DDBJ whole genome shotgun (WGS) entry which is preliminary data.</text>
</comment>
<dbReference type="Gene3D" id="1.20.120.450">
    <property type="entry name" value="dinb family like domain"/>
    <property type="match status" value="1"/>
</dbReference>
<keyword evidence="3" id="KW-1185">Reference proteome</keyword>